<name>A0A4R6PYR4_9FIRM</name>
<dbReference type="Pfam" id="PF03853">
    <property type="entry name" value="YjeF_N"/>
    <property type="match status" value="1"/>
</dbReference>
<dbReference type="SUPFAM" id="SSF64153">
    <property type="entry name" value="YjeF N-terminal domain-like"/>
    <property type="match status" value="1"/>
</dbReference>
<dbReference type="AlphaFoldDB" id="A0A4R6PYR4"/>
<gene>
    <name evidence="10" type="primary">nnrE</name>
    <name evidence="12" type="ORF">EV211_1412</name>
</gene>
<keyword evidence="13" id="KW-1185">Reference proteome</keyword>
<evidence type="ECO:0000256" key="7">
    <source>
        <dbReference type="ARBA" id="ARBA00022958"/>
    </source>
</evidence>
<feature type="binding site" evidence="10">
    <location>
        <begin position="131"/>
        <end position="137"/>
    </location>
    <ligand>
        <name>(6S)-NADPHX</name>
        <dbReference type="ChEBI" id="CHEBI:64076"/>
    </ligand>
</feature>
<evidence type="ECO:0000313" key="13">
    <source>
        <dbReference type="Proteomes" id="UP000295500"/>
    </source>
</evidence>
<dbReference type="PANTHER" id="PTHR13232:SF10">
    <property type="entry name" value="NAD(P)H-HYDRATE EPIMERASE"/>
    <property type="match status" value="1"/>
</dbReference>
<proteinExistence type="inferred from homology"/>
<feature type="domain" description="YjeF N-terminal" evidence="11">
    <location>
        <begin position="14"/>
        <end position="222"/>
    </location>
</feature>
<evidence type="ECO:0000256" key="10">
    <source>
        <dbReference type="HAMAP-Rule" id="MF_01966"/>
    </source>
</evidence>
<evidence type="ECO:0000256" key="1">
    <source>
        <dbReference type="ARBA" id="ARBA00000013"/>
    </source>
</evidence>
<comment type="cofactor">
    <cofactor evidence="10">
        <name>K(+)</name>
        <dbReference type="ChEBI" id="CHEBI:29103"/>
    </cofactor>
    <text evidence="10">Binds 1 potassium ion per subunit.</text>
</comment>
<evidence type="ECO:0000256" key="5">
    <source>
        <dbReference type="ARBA" id="ARBA00022741"/>
    </source>
</evidence>
<evidence type="ECO:0000259" key="11">
    <source>
        <dbReference type="PROSITE" id="PS51385"/>
    </source>
</evidence>
<evidence type="ECO:0000313" key="12">
    <source>
        <dbReference type="EMBL" id="TDP49865.1"/>
    </source>
</evidence>
<keyword evidence="7 10" id="KW-0630">Potassium</keyword>
<comment type="caution">
    <text evidence="10">Lacks conserved residue(s) required for the propagation of feature annotation.</text>
</comment>
<evidence type="ECO:0000256" key="2">
    <source>
        <dbReference type="ARBA" id="ARBA00000909"/>
    </source>
</evidence>
<sequence length="226" mass="24614">MELYEKETITCEEMKQLEKMAASKGLSTYEMMENAGTEAAKIILGKCPEAIRNPRAVVFCGKGNNGGDGLVVARKLNEAGWATVVVLVEGNPATEDAKKNYDLIKDKLEILDRREVPASGGFDIVVDAIYGTGFHGELREAGKAAVEAINKMGYQKAIVFAMDIPSGISGDDTGRDEPKNCVTADYTITFHSKKPVHDNPRMTDLIGNVIVVNIGIKEILKETNYE</sequence>
<dbReference type="EC" id="5.1.99.6" evidence="3 10"/>
<evidence type="ECO:0000256" key="8">
    <source>
        <dbReference type="ARBA" id="ARBA00023027"/>
    </source>
</evidence>
<dbReference type="EMBL" id="SNXO01000041">
    <property type="protein sequence ID" value="TDP49865.1"/>
    <property type="molecule type" value="Genomic_DNA"/>
</dbReference>
<dbReference type="RefSeq" id="WP_133529131.1">
    <property type="nucleotide sequence ID" value="NZ_SNXO01000041.1"/>
</dbReference>
<dbReference type="GO" id="GO:0052856">
    <property type="term" value="F:NAD(P)HX epimerase activity"/>
    <property type="evidence" value="ECO:0007669"/>
    <property type="project" value="UniProtKB-UniRule"/>
</dbReference>
<dbReference type="InterPro" id="IPR032976">
    <property type="entry name" value="YJEFN_prot_NAXE-like"/>
</dbReference>
<organism evidence="12 13">
    <name type="scientific">Aminicella lysinilytica</name>
    <dbReference type="NCBI Taxonomy" id="433323"/>
    <lineage>
        <taxon>Bacteria</taxon>
        <taxon>Bacillati</taxon>
        <taxon>Bacillota</taxon>
        <taxon>Clostridia</taxon>
        <taxon>Peptostreptococcales</taxon>
        <taxon>Anaerovoracaceae</taxon>
        <taxon>Aminicella</taxon>
    </lineage>
</organism>
<comment type="catalytic activity">
    <reaction evidence="1 10">
        <text>(6R)-NADHX = (6S)-NADHX</text>
        <dbReference type="Rhea" id="RHEA:32215"/>
        <dbReference type="ChEBI" id="CHEBI:64074"/>
        <dbReference type="ChEBI" id="CHEBI:64075"/>
        <dbReference type="EC" id="5.1.99.6"/>
    </reaction>
</comment>
<accession>A0A4R6PYR4</accession>
<keyword evidence="8 10" id="KW-0520">NAD</keyword>
<evidence type="ECO:0000256" key="3">
    <source>
        <dbReference type="ARBA" id="ARBA00012228"/>
    </source>
</evidence>
<keyword evidence="4 10" id="KW-0479">Metal-binding</keyword>
<comment type="function">
    <text evidence="10">Catalyzes the epimerization of the S- and R-forms of NAD(P)HX, a damaged form of NAD(P)H that is a result of enzymatic or heat-dependent hydration. This is a prerequisite for the S-specific NAD(P)H-hydrate dehydratase to allow the repair of both epimers of NAD(P)HX.</text>
</comment>
<dbReference type="NCBIfam" id="TIGR00197">
    <property type="entry name" value="yjeF_nterm"/>
    <property type="match status" value="1"/>
</dbReference>
<dbReference type="OrthoDB" id="9806925at2"/>
<protein>
    <recommendedName>
        <fullName evidence="3 10">NAD(P)H-hydrate epimerase</fullName>
        <ecNumber evidence="3 10">5.1.99.6</ecNumber>
    </recommendedName>
    <alternativeName>
        <fullName evidence="10">NAD(P)HX epimerase</fullName>
    </alternativeName>
</protein>
<evidence type="ECO:0000256" key="4">
    <source>
        <dbReference type="ARBA" id="ARBA00022723"/>
    </source>
</evidence>
<feature type="binding site" evidence="10">
    <location>
        <position position="127"/>
    </location>
    <ligand>
        <name>K(+)</name>
        <dbReference type="ChEBI" id="CHEBI:29103"/>
    </ligand>
</feature>
<feature type="binding site" evidence="10">
    <location>
        <begin position="64"/>
        <end position="68"/>
    </location>
    <ligand>
        <name>(6S)-NADPHX</name>
        <dbReference type="ChEBI" id="CHEBI:64076"/>
    </ligand>
</feature>
<dbReference type="InterPro" id="IPR036652">
    <property type="entry name" value="YjeF_N_dom_sf"/>
</dbReference>
<dbReference type="PANTHER" id="PTHR13232">
    <property type="entry name" value="NAD(P)H-HYDRATE EPIMERASE"/>
    <property type="match status" value="1"/>
</dbReference>
<keyword evidence="6 10" id="KW-0521">NADP</keyword>
<dbReference type="InterPro" id="IPR004443">
    <property type="entry name" value="YjeF_N_dom"/>
</dbReference>
<dbReference type="Proteomes" id="UP000295500">
    <property type="component" value="Unassembled WGS sequence"/>
</dbReference>
<dbReference type="GO" id="GO:0000166">
    <property type="term" value="F:nucleotide binding"/>
    <property type="evidence" value="ECO:0007669"/>
    <property type="project" value="UniProtKB-KW"/>
</dbReference>
<evidence type="ECO:0000256" key="6">
    <source>
        <dbReference type="ARBA" id="ARBA00022857"/>
    </source>
</evidence>
<comment type="caution">
    <text evidence="12">The sequence shown here is derived from an EMBL/GenBank/DDBJ whole genome shotgun (WGS) entry which is preliminary data.</text>
</comment>
<feature type="binding site" evidence="10">
    <location>
        <position position="166"/>
    </location>
    <ligand>
        <name>K(+)</name>
        <dbReference type="ChEBI" id="CHEBI:29103"/>
    </ligand>
</feature>
<comment type="catalytic activity">
    <reaction evidence="2 10">
        <text>(6R)-NADPHX = (6S)-NADPHX</text>
        <dbReference type="Rhea" id="RHEA:32227"/>
        <dbReference type="ChEBI" id="CHEBI:64076"/>
        <dbReference type="ChEBI" id="CHEBI:64077"/>
        <dbReference type="EC" id="5.1.99.6"/>
    </reaction>
</comment>
<dbReference type="HAMAP" id="MF_01966">
    <property type="entry name" value="NADHX_epimerase"/>
    <property type="match status" value="1"/>
</dbReference>
<evidence type="ECO:0000256" key="9">
    <source>
        <dbReference type="ARBA" id="ARBA00023235"/>
    </source>
</evidence>
<feature type="binding site" evidence="10">
    <location>
        <position position="65"/>
    </location>
    <ligand>
        <name>K(+)</name>
        <dbReference type="ChEBI" id="CHEBI:29103"/>
    </ligand>
</feature>
<reference evidence="12 13" key="1">
    <citation type="submission" date="2019-03" db="EMBL/GenBank/DDBJ databases">
        <title>Genomic Encyclopedia of Type Strains, Phase IV (KMG-IV): sequencing the most valuable type-strain genomes for metagenomic binning, comparative biology and taxonomic classification.</title>
        <authorList>
            <person name="Goeker M."/>
        </authorList>
    </citation>
    <scope>NUCLEOTIDE SEQUENCE [LARGE SCALE GENOMIC DNA]</scope>
    <source>
        <strain evidence="12 13">DSM 28287</strain>
    </source>
</reference>
<dbReference type="Gene3D" id="3.40.50.10260">
    <property type="entry name" value="YjeF N-terminal domain"/>
    <property type="match status" value="1"/>
</dbReference>
<keyword evidence="9 10" id="KW-0413">Isomerase</keyword>
<keyword evidence="5 10" id="KW-0547">Nucleotide-binding</keyword>
<dbReference type="GO" id="GO:0046872">
    <property type="term" value="F:metal ion binding"/>
    <property type="evidence" value="ECO:0007669"/>
    <property type="project" value="UniProtKB-KW"/>
</dbReference>
<feature type="binding site" evidence="10">
    <location>
        <position position="163"/>
    </location>
    <ligand>
        <name>(6S)-NADPHX</name>
        <dbReference type="ChEBI" id="CHEBI:64076"/>
    </ligand>
</feature>
<dbReference type="PROSITE" id="PS51385">
    <property type="entry name" value="YJEF_N"/>
    <property type="match status" value="1"/>
</dbReference>
<comment type="similarity">
    <text evidence="10">Belongs to the NnrE/AIBP family.</text>
</comment>